<feature type="domain" description="Carboxylesterase type B" evidence="5">
    <location>
        <begin position="26"/>
        <end position="499"/>
    </location>
</feature>
<name>A0ABV4CV47_9BACT</name>
<gene>
    <name evidence="6" type="ORF">AAK873_03555</name>
</gene>
<evidence type="ECO:0000256" key="4">
    <source>
        <dbReference type="SAM" id="MobiDB-lite"/>
    </source>
</evidence>
<evidence type="ECO:0000256" key="1">
    <source>
        <dbReference type="ARBA" id="ARBA00005964"/>
    </source>
</evidence>
<dbReference type="RefSeq" id="WP_121698492.1">
    <property type="nucleotide sequence ID" value="NZ_JBCLPP010000007.1"/>
</dbReference>
<comment type="caution">
    <text evidence="6">The sequence shown here is derived from an EMBL/GenBank/DDBJ whole genome shotgun (WGS) entry which is preliminary data.</text>
</comment>
<dbReference type="SUPFAM" id="SSF53474">
    <property type="entry name" value="alpha/beta-Hydrolases"/>
    <property type="match status" value="1"/>
</dbReference>
<evidence type="ECO:0000256" key="3">
    <source>
        <dbReference type="RuleBase" id="RU361235"/>
    </source>
</evidence>
<accession>A0ABV4CV47</accession>
<dbReference type="Proteomes" id="UP001565200">
    <property type="component" value="Unassembled WGS sequence"/>
</dbReference>
<comment type="similarity">
    <text evidence="1 3">Belongs to the type-B carboxylesterase/lipase family.</text>
</comment>
<dbReference type="Gene3D" id="3.40.50.1820">
    <property type="entry name" value="alpha/beta hydrolase"/>
    <property type="match status" value="1"/>
</dbReference>
<dbReference type="EC" id="3.1.1.-" evidence="3"/>
<dbReference type="PROSITE" id="PS00122">
    <property type="entry name" value="CARBOXYLESTERASE_B_1"/>
    <property type="match status" value="1"/>
</dbReference>
<evidence type="ECO:0000313" key="6">
    <source>
        <dbReference type="EMBL" id="MEY8244696.1"/>
    </source>
</evidence>
<dbReference type="Pfam" id="PF00135">
    <property type="entry name" value="COesterase"/>
    <property type="match status" value="1"/>
</dbReference>
<proteinExistence type="inferred from homology"/>
<organism evidence="6 7">
    <name type="scientific">Heminiphilus faecis</name>
    <dbReference type="NCBI Taxonomy" id="2601703"/>
    <lineage>
        <taxon>Bacteria</taxon>
        <taxon>Pseudomonadati</taxon>
        <taxon>Bacteroidota</taxon>
        <taxon>Bacteroidia</taxon>
        <taxon>Bacteroidales</taxon>
        <taxon>Muribaculaceae</taxon>
        <taxon>Heminiphilus</taxon>
    </lineage>
</organism>
<evidence type="ECO:0000256" key="2">
    <source>
        <dbReference type="ARBA" id="ARBA00022801"/>
    </source>
</evidence>
<evidence type="ECO:0000313" key="7">
    <source>
        <dbReference type="Proteomes" id="UP001565200"/>
    </source>
</evidence>
<keyword evidence="2 3" id="KW-0378">Hydrolase</keyword>
<protein>
    <recommendedName>
        <fullName evidence="3">Carboxylic ester hydrolase</fullName>
        <ecNumber evidence="3">3.1.1.-</ecNumber>
    </recommendedName>
</protein>
<keyword evidence="3" id="KW-0732">Signal</keyword>
<reference evidence="6 7" key="1">
    <citation type="submission" date="2024-03" db="EMBL/GenBank/DDBJ databases">
        <title>Mouse gut bacterial collection (mGBC) of GemPharmatech.</title>
        <authorList>
            <person name="He Y."/>
            <person name="Dong L."/>
            <person name="Wu D."/>
            <person name="Gao X."/>
            <person name="Lin Z."/>
        </authorList>
    </citation>
    <scope>NUCLEOTIDE SEQUENCE [LARGE SCALE GENOMIC DNA]</scope>
    <source>
        <strain evidence="6 7">54-13</strain>
    </source>
</reference>
<dbReference type="EMBL" id="JBCLPP010000007">
    <property type="protein sequence ID" value="MEY8244696.1"/>
    <property type="molecule type" value="Genomic_DNA"/>
</dbReference>
<evidence type="ECO:0000259" key="5">
    <source>
        <dbReference type="Pfam" id="PF00135"/>
    </source>
</evidence>
<feature type="signal peptide" evidence="3">
    <location>
        <begin position="1"/>
        <end position="20"/>
    </location>
</feature>
<dbReference type="InterPro" id="IPR050309">
    <property type="entry name" value="Type-B_Carboxylest/Lipase"/>
</dbReference>
<feature type="region of interest" description="Disordered" evidence="4">
    <location>
        <begin position="71"/>
        <end position="92"/>
    </location>
</feature>
<keyword evidence="7" id="KW-1185">Reference proteome</keyword>
<dbReference type="InterPro" id="IPR019826">
    <property type="entry name" value="Carboxylesterase_B_AS"/>
</dbReference>
<dbReference type="PANTHER" id="PTHR11559">
    <property type="entry name" value="CARBOXYLESTERASE"/>
    <property type="match status" value="1"/>
</dbReference>
<sequence>MKKFLLAVVAAMVIGSNADALILRTTVTQGEIEGVEHEGAALYKKIPYAEAPVGNLRWKAPVPKKPWEGVYKSDSWGNRPPQHTDPNQSGGDIPMSEDCLYLSVTTPAKSKDEKLPVFVMIHGGGFVSGSYIGTQESFVNEGIIYVSIEYRLGALGFMSHPELGKESGNGLSGNYGILDQITALKWIHENIGAFGGDPEKVTIAGESAGGISVSILCGSPLCKGLFRGAICESGSSFWPVAEERNGNTAMCTLAGAEKAGVEFQKRFGKKNIKQMRSVDAQSIVDSTKMEDFWPIVDGYVITDDQYKLYEAGKYNDVNVIVGSNSDEGSIFAFPMPVEYYQNRIRSIYGDWADRLLSLYPATNPEEVYFAQSDIFRDGSFAWGTYAWANLQSRTGKGKVYVYYFDQDSENTIMRSRRGGASHVAEMPFIYGYTFRGKMSEIDNHMLQIMSRYWINFTKTGNPNSEALPYWTPYEQDKSTVMIMRNGFYLDQVPNRPQIDFFEEFFKSKRK</sequence>
<feature type="chain" id="PRO_5044981518" description="Carboxylic ester hydrolase" evidence="3">
    <location>
        <begin position="21"/>
        <end position="510"/>
    </location>
</feature>
<dbReference type="InterPro" id="IPR029058">
    <property type="entry name" value="AB_hydrolase_fold"/>
</dbReference>
<dbReference type="InterPro" id="IPR002018">
    <property type="entry name" value="CarbesteraseB"/>
</dbReference>